<evidence type="ECO:0000313" key="4">
    <source>
        <dbReference type="Proteomes" id="UP000001514"/>
    </source>
</evidence>
<dbReference type="KEGG" id="smo:SELMODRAFT_444407"/>
<dbReference type="CDD" id="cd00010">
    <property type="entry name" value="AAI_LTSS"/>
    <property type="match status" value="1"/>
</dbReference>
<gene>
    <name evidence="3" type="ORF">SELMODRAFT_444407</name>
</gene>
<evidence type="ECO:0000313" key="3">
    <source>
        <dbReference type="EMBL" id="EFJ18847.1"/>
    </source>
</evidence>
<accession>D8S9N0</accession>
<proteinExistence type="predicted"/>
<dbReference type="InParanoid" id="D8S9N0"/>
<dbReference type="Proteomes" id="UP000001514">
    <property type="component" value="Unassembled WGS sequence"/>
</dbReference>
<sequence>MAIKFALVFFFLVAAIVLADRASGACDATNNMGKLLPCRQAAVKNGKDPKQLAGCCDAVKPFSGSKDAADCLCQSLLAAQKVDKTVDLHSAIAIPAKCGIPVQANLKCNGMAVPQH</sequence>
<dbReference type="InterPro" id="IPR016140">
    <property type="entry name" value="Bifunc_inhib/LTP/seed_store"/>
</dbReference>
<evidence type="ECO:0000256" key="1">
    <source>
        <dbReference type="SAM" id="SignalP"/>
    </source>
</evidence>
<dbReference type="Pfam" id="PF14368">
    <property type="entry name" value="LTP_2"/>
    <property type="match status" value="1"/>
</dbReference>
<dbReference type="FunCoup" id="D8S9N0">
    <property type="interactions" value="128"/>
</dbReference>
<dbReference type="SUPFAM" id="SSF47699">
    <property type="entry name" value="Bifunctional inhibitor/lipid-transfer protein/seed storage 2S albumin"/>
    <property type="match status" value="1"/>
</dbReference>
<keyword evidence="1" id="KW-0732">Signal</keyword>
<reference evidence="3 4" key="1">
    <citation type="journal article" date="2011" name="Science">
        <title>The Selaginella genome identifies genetic changes associated with the evolution of vascular plants.</title>
        <authorList>
            <person name="Banks J.A."/>
            <person name="Nishiyama T."/>
            <person name="Hasebe M."/>
            <person name="Bowman J.L."/>
            <person name="Gribskov M."/>
            <person name="dePamphilis C."/>
            <person name="Albert V.A."/>
            <person name="Aono N."/>
            <person name="Aoyama T."/>
            <person name="Ambrose B.A."/>
            <person name="Ashton N.W."/>
            <person name="Axtell M.J."/>
            <person name="Barker E."/>
            <person name="Barker M.S."/>
            <person name="Bennetzen J.L."/>
            <person name="Bonawitz N.D."/>
            <person name="Chapple C."/>
            <person name="Cheng C."/>
            <person name="Correa L.G."/>
            <person name="Dacre M."/>
            <person name="DeBarry J."/>
            <person name="Dreyer I."/>
            <person name="Elias M."/>
            <person name="Engstrom E.M."/>
            <person name="Estelle M."/>
            <person name="Feng L."/>
            <person name="Finet C."/>
            <person name="Floyd S.K."/>
            <person name="Frommer W.B."/>
            <person name="Fujita T."/>
            <person name="Gramzow L."/>
            <person name="Gutensohn M."/>
            <person name="Harholt J."/>
            <person name="Hattori M."/>
            <person name="Heyl A."/>
            <person name="Hirai T."/>
            <person name="Hiwatashi Y."/>
            <person name="Ishikawa M."/>
            <person name="Iwata M."/>
            <person name="Karol K.G."/>
            <person name="Koehler B."/>
            <person name="Kolukisaoglu U."/>
            <person name="Kubo M."/>
            <person name="Kurata T."/>
            <person name="Lalonde S."/>
            <person name="Li K."/>
            <person name="Li Y."/>
            <person name="Litt A."/>
            <person name="Lyons E."/>
            <person name="Manning G."/>
            <person name="Maruyama T."/>
            <person name="Michael T.P."/>
            <person name="Mikami K."/>
            <person name="Miyazaki S."/>
            <person name="Morinaga S."/>
            <person name="Murata T."/>
            <person name="Mueller-Roeber B."/>
            <person name="Nelson D.R."/>
            <person name="Obara M."/>
            <person name="Oguri Y."/>
            <person name="Olmstead R.G."/>
            <person name="Onodera N."/>
            <person name="Petersen B.L."/>
            <person name="Pils B."/>
            <person name="Prigge M."/>
            <person name="Rensing S.A."/>
            <person name="Riano-Pachon D.M."/>
            <person name="Roberts A.W."/>
            <person name="Sato Y."/>
            <person name="Scheller H.V."/>
            <person name="Schulz B."/>
            <person name="Schulz C."/>
            <person name="Shakirov E.V."/>
            <person name="Shibagaki N."/>
            <person name="Shinohara N."/>
            <person name="Shippen D.E."/>
            <person name="Soerensen I."/>
            <person name="Sotooka R."/>
            <person name="Sugimoto N."/>
            <person name="Sugita M."/>
            <person name="Sumikawa N."/>
            <person name="Tanurdzic M."/>
            <person name="Theissen G."/>
            <person name="Ulvskov P."/>
            <person name="Wakazuki S."/>
            <person name="Weng J.K."/>
            <person name="Willats W.W."/>
            <person name="Wipf D."/>
            <person name="Wolf P.G."/>
            <person name="Yang L."/>
            <person name="Zimmer A.D."/>
            <person name="Zhu Q."/>
            <person name="Mitros T."/>
            <person name="Hellsten U."/>
            <person name="Loque D."/>
            <person name="Otillar R."/>
            <person name="Salamov A."/>
            <person name="Schmutz J."/>
            <person name="Shapiro H."/>
            <person name="Lindquist E."/>
            <person name="Lucas S."/>
            <person name="Rokhsar D."/>
            <person name="Grigoriev I.V."/>
        </authorList>
    </citation>
    <scope>NUCLEOTIDE SEQUENCE [LARGE SCALE GENOMIC DNA]</scope>
</reference>
<dbReference type="HOGENOM" id="CLU_2125387_0_0_1"/>
<protein>
    <recommendedName>
        <fullName evidence="2">Bifunctional inhibitor/plant lipid transfer protein/seed storage helical domain-containing protein</fullName>
    </recommendedName>
</protein>
<dbReference type="EMBL" id="GL377608">
    <property type="protein sequence ID" value="EFJ18847.1"/>
    <property type="molecule type" value="Genomic_DNA"/>
</dbReference>
<dbReference type="Gene3D" id="1.10.110.10">
    <property type="entry name" value="Plant lipid-transfer and hydrophobic proteins"/>
    <property type="match status" value="1"/>
</dbReference>
<keyword evidence="4" id="KW-1185">Reference proteome</keyword>
<dbReference type="InterPro" id="IPR036312">
    <property type="entry name" value="Bifun_inhib/LTP/seed_sf"/>
</dbReference>
<dbReference type="PANTHER" id="PTHR33122">
    <property type="entry name" value="LIPID BINDING PROTEIN-RELATED"/>
    <property type="match status" value="1"/>
</dbReference>
<evidence type="ECO:0000259" key="2">
    <source>
        <dbReference type="Pfam" id="PF14368"/>
    </source>
</evidence>
<feature type="signal peptide" evidence="1">
    <location>
        <begin position="1"/>
        <end position="19"/>
    </location>
</feature>
<dbReference type="Gramene" id="EFJ18847">
    <property type="protein sequence ID" value="EFJ18847"/>
    <property type="gene ID" value="SELMODRAFT_444407"/>
</dbReference>
<dbReference type="GO" id="GO:0009627">
    <property type="term" value="P:systemic acquired resistance"/>
    <property type="evidence" value="ECO:0007669"/>
    <property type="project" value="InterPro"/>
</dbReference>
<feature type="domain" description="Bifunctional inhibitor/plant lipid transfer protein/seed storage helical" evidence="2">
    <location>
        <begin position="12"/>
        <end position="108"/>
    </location>
</feature>
<dbReference type="InterPro" id="IPR039265">
    <property type="entry name" value="DIR1-like"/>
</dbReference>
<dbReference type="AlphaFoldDB" id="D8S9N0"/>
<name>D8S9N0_SELML</name>
<organism evidence="4">
    <name type="scientific">Selaginella moellendorffii</name>
    <name type="common">Spikemoss</name>
    <dbReference type="NCBI Taxonomy" id="88036"/>
    <lineage>
        <taxon>Eukaryota</taxon>
        <taxon>Viridiplantae</taxon>
        <taxon>Streptophyta</taxon>
        <taxon>Embryophyta</taxon>
        <taxon>Tracheophyta</taxon>
        <taxon>Lycopodiopsida</taxon>
        <taxon>Selaginellales</taxon>
        <taxon>Selaginellaceae</taxon>
        <taxon>Selaginella</taxon>
    </lineage>
</organism>
<feature type="chain" id="PRO_5003122528" description="Bifunctional inhibitor/plant lipid transfer protein/seed storage helical domain-containing protein" evidence="1">
    <location>
        <begin position="20"/>
        <end position="116"/>
    </location>
</feature>
<dbReference type="GO" id="GO:0005504">
    <property type="term" value="F:fatty acid binding"/>
    <property type="evidence" value="ECO:0007669"/>
    <property type="project" value="InterPro"/>
</dbReference>
<dbReference type="OMA" id="KCNGMAV"/>
<dbReference type="PANTHER" id="PTHR33122:SF13">
    <property type="entry name" value="BIFUNCTIONAL INHIBITOR_LIPID-TRANSFER PROTEIN_SEED STORAGE 2S ALBUMIN SUPERFAMILY PROTEIN"/>
    <property type="match status" value="1"/>
</dbReference>